<dbReference type="AlphaFoldDB" id="A0A6S7KYH9"/>
<evidence type="ECO:0000256" key="3">
    <source>
        <dbReference type="SAM" id="Phobius"/>
    </source>
</evidence>
<reference evidence="4" key="1">
    <citation type="submission" date="2020-04" db="EMBL/GenBank/DDBJ databases">
        <authorList>
            <person name="Alioto T."/>
            <person name="Alioto T."/>
            <person name="Gomez Garrido J."/>
        </authorList>
    </citation>
    <scope>NUCLEOTIDE SEQUENCE</scope>
    <source>
        <strain evidence="4">A484AB</strain>
    </source>
</reference>
<keyword evidence="3" id="KW-0812">Transmembrane</keyword>
<evidence type="ECO:0000256" key="1">
    <source>
        <dbReference type="SAM" id="Coils"/>
    </source>
</evidence>
<dbReference type="OrthoDB" id="10203048at2759"/>
<evidence type="ECO:0000313" key="5">
    <source>
        <dbReference type="Proteomes" id="UP001152795"/>
    </source>
</evidence>
<evidence type="ECO:0000256" key="2">
    <source>
        <dbReference type="SAM" id="MobiDB-lite"/>
    </source>
</evidence>
<keyword evidence="3" id="KW-1133">Transmembrane helix</keyword>
<feature type="region of interest" description="Disordered" evidence="2">
    <location>
        <begin position="74"/>
        <end position="96"/>
    </location>
</feature>
<gene>
    <name evidence="4" type="ORF">PACLA_8A065065</name>
</gene>
<proteinExistence type="predicted"/>
<keyword evidence="1" id="KW-0175">Coiled coil</keyword>
<organism evidence="4 5">
    <name type="scientific">Paramuricea clavata</name>
    <name type="common">Red gorgonian</name>
    <name type="synonym">Violescent sea-whip</name>
    <dbReference type="NCBI Taxonomy" id="317549"/>
    <lineage>
        <taxon>Eukaryota</taxon>
        <taxon>Metazoa</taxon>
        <taxon>Cnidaria</taxon>
        <taxon>Anthozoa</taxon>
        <taxon>Octocorallia</taxon>
        <taxon>Malacalcyonacea</taxon>
        <taxon>Plexauridae</taxon>
        <taxon>Paramuricea</taxon>
    </lineage>
</organism>
<name>A0A6S7KYH9_PARCT</name>
<feature type="coiled-coil region" evidence="1">
    <location>
        <begin position="109"/>
        <end position="136"/>
    </location>
</feature>
<dbReference type="EMBL" id="CACRXK020018685">
    <property type="protein sequence ID" value="CAB4032773.1"/>
    <property type="molecule type" value="Genomic_DNA"/>
</dbReference>
<feature type="transmembrane region" description="Helical" evidence="3">
    <location>
        <begin position="349"/>
        <end position="376"/>
    </location>
</feature>
<dbReference type="Proteomes" id="UP001152795">
    <property type="component" value="Unassembled WGS sequence"/>
</dbReference>
<evidence type="ECO:0000313" key="4">
    <source>
        <dbReference type="EMBL" id="CAB4032773.1"/>
    </source>
</evidence>
<protein>
    <submittedName>
        <fullName evidence="4">Uncharacterized protein</fullName>
    </submittedName>
</protein>
<sequence length="386" mass="44280">MASVQVMEDEDINTMFPTQGNQRLKLGERRLLEQQLQIVKKGLVQTSGSCSTYKTTTFDSRATVAKNVNVIDDIKNKPKPTEKPARKRLNYNSSGASGPIVLSPIESYIAHQKRKIENQEAKIESLEDELAEYTARRTLPSTSSLPCCNKCHRKEGHNRLNCPYPTVCTSSLFCGNIDKHPDDKQTAKQKTKQLNEERKSLLAMKDELKNREKSSASVAKRYTARVKETLIKSNPEKYLRFVNGNQIEDWRLINKDSKILEKEFKDKIPTADEARETIEEIEDFLETKEPAAATGKTSVRNPYKTVEYRGPTGKQNVLMIPHLCTLHREKSPVKKKTIFSLQKACRKVWIHYHFTLIWMNMNKILPMALLMAIYMTTKVSRTIIMK</sequence>
<keyword evidence="3" id="KW-0472">Membrane</keyword>
<accession>A0A6S7KYH9</accession>
<feature type="compositionally biased region" description="Basic and acidic residues" evidence="2">
    <location>
        <begin position="74"/>
        <end position="84"/>
    </location>
</feature>
<comment type="caution">
    <text evidence="4">The sequence shown here is derived from an EMBL/GenBank/DDBJ whole genome shotgun (WGS) entry which is preliminary data.</text>
</comment>
<keyword evidence="5" id="KW-1185">Reference proteome</keyword>
<feature type="coiled-coil region" evidence="1">
    <location>
        <begin position="184"/>
        <end position="211"/>
    </location>
</feature>